<gene>
    <name evidence="3" type="ORF">CYCCA115_LOCUS24220</name>
</gene>
<feature type="compositionally biased region" description="Polar residues" evidence="1">
    <location>
        <begin position="271"/>
        <end position="282"/>
    </location>
</feature>
<keyword evidence="4" id="KW-1185">Reference proteome</keyword>
<dbReference type="InterPro" id="IPR049227">
    <property type="entry name" value="DUF6824"/>
</dbReference>
<feature type="region of interest" description="Disordered" evidence="1">
    <location>
        <begin position="690"/>
        <end position="717"/>
    </location>
</feature>
<organism evidence="3 4">
    <name type="scientific">Cylindrotheca closterium</name>
    <dbReference type="NCBI Taxonomy" id="2856"/>
    <lineage>
        <taxon>Eukaryota</taxon>
        <taxon>Sar</taxon>
        <taxon>Stramenopiles</taxon>
        <taxon>Ochrophyta</taxon>
        <taxon>Bacillariophyta</taxon>
        <taxon>Bacillariophyceae</taxon>
        <taxon>Bacillariophycidae</taxon>
        <taxon>Bacillariales</taxon>
        <taxon>Bacillariaceae</taxon>
        <taxon>Cylindrotheca</taxon>
    </lineage>
</organism>
<reference evidence="3" key="1">
    <citation type="submission" date="2023-08" db="EMBL/GenBank/DDBJ databases">
        <authorList>
            <person name="Audoor S."/>
            <person name="Bilcke G."/>
        </authorList>
    </citation>
    <scope>NUCLEOTIDE SEQUENCE</scope>
</reference>
<name>A0AAD2GD19_9STRA</name>
<feature type="compositionally biased region" description="Basic and acidic residues" evidence="1">
    <location>
        <begin position="293"/>
        <end position="321"/>
    </location>
</feature>
<feature type="compositionally biased region" description="Low complexity" evidence="1">
    <location>
        <begin position="621"/>
        <end position="630"/>
    </location>
</feature>
<feature type="compositionally biased region" description="Acidic residues" evidence="1">
    <location>
        <begin position="708"/>
        <end position="717"/>
    </location>
</feature>
<feature type="region of interest" description="Disordered" evidence="1">
    <location>
        <begin position="100"/>
        <end position="166"/>
    </location>
</feature>
<feature type="compositionally biased region" description="Basic and acidic residues" evidence="1">
    <location>
        <begin position="122"/>
        <end position="141"/>
    </location>
</feature>
<accession>A0AAD2GD19</accession>
<feature type="compositionally biased region" description="Pro residues" evidence="1">
    <location>
        <begin position="144"/>
        <end position="166"/>
    </location>
</feature>
<evidence type="ECO:0000313" key="3">
    <source>
        <dbReference type="EMBL" id="CAJ1970198.1"/>
    </source>
</evidence>
<feature type="compositionally biased region" description="Pro residues" evidence="1">
    <location>
        <begin position="251"/>
        <end position="265"/>
    </location>
</feature>
<feature type="region of interest" description="Disordered" evidence="1">
    <location>
        <begin position="590"/>
        <end position="630"/>
    </location>
</feature>
<comment type="caution">
    <text evidence="3">The sequence shown here is derived from an EMBL/GenBank/DDBJ whole genome shotgun (WGS) entry which is preliminary data.</text>
</comment>
<evidence type="ECO:0000256" key="1">
    <source>
        <dbReference type="SAM" id="MobiDB-lite"/>
    </source>
</evidence>
<protein>
    <recommendedName>
        <fullName evidence="2">DUF6824 domain-containing protein</fullName>
    </recommendedName>
</protein>
<feature type="compositionally biased region" description="Low complexity" evidence="1">
    <location>
        <begin position="283"/>
        <end position="292"/>
    </location>
</feature>
<feature type="region of interest" description="Disordered" evidence="1">
    <location>
        <begin position="190"/>
        <end position="324"/>
    </location>
</feature>
<dbReference type="EMBL" id="CAKOGP040002480">
    <property type="protein sequence ID" value="CAJ1970198.1"/>
    <property type="molecule type" value="Genomic_DNA"/>
</dbReference>
<proteinExistence type="predicted"/>
<evidence type="ECO:0000313" key="4">
    <source>
        <dbReference type="Proteomes" id="UP001295423"/>
    </source>
</evidence>
<feature type="region of interest" description="Disordered" evidence="1">
    <location>
        <begin position="339"/>
        <end position="362"/>
    </location>
</feature>
<evidence type="ECO:0000259" key="2">
    <source>
        <dbReference type="Pfam" id="PF20710"/>
    </source>
</evidence>
<feature type="compositionally biased region" description="Pro residues" evidence="1">
    <location>
        <begin position="197"/>
        <end position="239"/>
    </location>
</feature>
<feature type="domain" description="DUF6824" evidence="2">
    <location>
        <begin position="20"/>
        <end position="108"/>
    </location>
</feature>
<dbReference type="Pfam" id="PF20710">
    <property type="entry name" value="DUF6824"/>
    <property type="match status" value="1"/>
</dbReference>
<feature type="compositionally biased region" description="Low complexity" evidence="1">
    <location>
        <begin position="240"/>
        <end position="250"/>
    </location>
</feature>
<sequence>MTDPNSEAALQRVDNPNINDVLCGRGGSINSHAGNEHFRQLVEKRKRVYLTARFKREKRLIASSIVSEIRALDPQGRFLARKGGKDNGFWYDIGDEKARDKTSQALRENAPSIRAEIETEINEQRREMKEKDEKEQKEKGVKAPPQPPAQPQPAPSAYHHPPPPAPHGYYDPRAYWDYYYYYYHGYAPPSAHGRPPSAVPPYPHPTPQHPGHPPPGALAGLPPPPPPPPGTPIPPPPAGYPWGAPGAMPHPGAPPHSHPPQPPAPLHMNQHHPNAQHPNMTTSSSPQASSASQEDHDHEMAMTLQHQEKQAVFEDRKRRLTSDPANKLRMSVAFVSPGHLPRMQADSNDVAGAAASPSFDMSSTNKEMSQEELDHRFAVALQEQEDNELRYQIEHTDRRASRSSAFPMHGGTRNVSRNSISWLNQGAHASPAPAPGANNNSSSTFEQILPTSFMTWTKTLANGQSTQDESGQNEKHVPLGADGTYSPIHLEDSAQSQMMPPTTRHMLDSSVGSWENSNTGLMESSDGNFRVRIAHIASPKKQRANPSSPGLRIHALDNSGEGQEVELMDVRDEPGLPPLDKQFSRVGTSGFLPESMPSSNFYDGKKNGNISPTQSLDMDESGNSNLSGHGSLGGQSLCNIFAEKDATPDEIIHRVLQQVPSWERSMRSRSPLSMSDYIEEGDSMIRVRNASIEKPLAPPMEPIKDDPNEAESGMDWE</sequence>
<dbReference type="AlphaFoldDB" id="A0AAD2GD19"/>
<dbReference type="Proteomes" id="UP001295423">
    <property type="component" value="Unassembled WGS sequence"/>
</dbReference>